<evidence type="ECO:0000259" key="2">
    <source>
        <dbReference type="Pfam" id="PF01636"/>
    </source>
</evidence>
<proteinExistence type="predicted"/>
<dbReference type="InterPro" id="IPR011009">
    <property type="entry name" value="Kinase-like_dom_sf"/>
</dbReference>
<dbReference type="CDD" id="cd05154">
    <property type="entry name" value="ACAD10_11_N-like"/>
    <property type="match status" value="1"/>
</dbReference>
<dbReference type="SUPFAM" id="SSF56112">
    <property type="entry name" value="Protein kinase-like (PK-like)"/>
    <property type="match status" value="1"/>
</dbReference>
<sequence length="398" mass="44913">MDEQREPGRGPGGRPGQADDHEPAGSPGNGAAPDADMRTSTRDLGELHERIRSWLGGRLGCPVTVSALSHPSGNGMSSETLIFDASWEGSEGRREVGCVARMAPAGEAVPVFPDYDLGRQFEIMRLARERAGTPAPRALWFEPDPAPLGTSFFVMERLAGDVPPDVLPYTFEGWLLDASPADRERLQRESVAILAGLHGAPFTPADLRPFQLDRPGESALRRHVNDQRAYYEWAHASMRIPVLERAFDWLEEHWPTDPGPDVLSWGDARIGNIMYRDFTPVAVLDWEMAAVGPRELDISWMIFLHRFFQDVTEVMGLPGLPDFMRSEDVCRAYQEMTGYQPRDMQFYEMYAALRHGIIMARVWHRRIHFGEQPMPENPDDLVMHRATIERMLDGGYWT</sequence>
<name>A0A8J3WB62_9ACTN</name>
<dbReference type="PANTHER" id="PTHR21310:SF40">
    <property type="entry name" value="AMINOGLYCOSIDE PHOSPHOTRANSFERASE DOMAIN-CONTAINING PROTEIN-RELATED"/>
    <property type="match status" value="1"/>
</dbReference>
<gene>
    <name evidence="3" type="ORF">Plo01_79400</name>
</gene>
<dbReference type="EMBL" id="BOOH01000080">
    <property type="protein sequence ID" value="GIH81511.1"/>
    <property type="molecule type" value="Genomic_DNA"/>
</dbReference>
<dbReference type="RefSeq" id="WP_239317932.1">
    <property type="nucleotide sequence ID" value="NZ_BOOH01000080.1"/>
</dbReference>
<evidence type="ECO:0000256" key="1">
    <source>
        <dbReference type="SAM" id="MobiDB-lite"/>
    </source>
</evidence>
<dbReference type="AlphaFoldDB" id="A0A8J3WB62"/>
<keyword evidence="4" id="KW-1185">Reference proteome</keyword>
<comment type="caution">
    <text evidence="3">The sequence shown here is derived from an EMBL/GenBank/DDBJ whole genome shotgun (WGS) entry which is preliminary data.</text>
</comment>
<dbReference type="InterPro" id="IPR051678">
    <property type="entry name" value="AGP_Transferase"/>
</dbReference>
<feature type="domain" description="Aminoglycoside phosphotransferase" evidence="2">
    <location>
        <begin position="117"/>
        <end position="303"/>
    </location>
</feature>
<evidence type="ECO:0000313" key="3">
    <source>
        <dbReference type="EMBL" id="GIH81511.1"/>
    </source>
</evidence>
<dbReference type="Gene3D" id="3.30.200.20">
    <property type="entry name" value="Phosphorylase Kinase, domain 1"/>
    <property type="match status" value="1"/>
</dbReference>
<protein>
    <submittedName>
        <fullName evidence="3">Putative phosphotransferase</fullName>
    </submittedName>
</protein>
<evidence type="ECO:0000313" key="4">
    <source>
        <dbReference type="Proteomes" id="UP000616724"/>
    </source>
</evidence>
<accession>A0A8J3WB62</accession>
<dbReference type="Gene3D" id="3.90.1200.10">
    <property type="match status" value="1"/>
</dbReference>
<dbReference type="InterPro" id="IPR041726">
    <property type="entry name" value="ACAD10_11_N"/>
</dbReference>
<feature type="region of interest" description="Disordered" evidence="1">
    <location>
        <begin position="1"/>
        <end position="38"/>
    </location>
</feature>
<organism evidence="3 4">
    <name type="scientific">Planobispora longispora</name>
    <dbReference type="NCBI Taxonomy" id="28887"/>
    <lineage>
        <taxon>Bacteria</taxon>
        <taxon>Bacillati</taxon>
        <taxon>Actinomycetota</taxon>
        <taxon>Actinomycetes</taxon>
        <taxon>Streptosporangiales</taxon>
        <taxon>Streptosporangiaceae</taxon>
        <taxon>Planobispora</taxon>
    </lineage>
</organism>
<dbReference type="Pfam" id="PF01636">
    <property type="entry name" value="APH"/>
    <property type="match status" value="1"/>
</dbReference>
<dbReference type="Proteomes" id="UP000616724">
    <property type="component" value="Unassembled WGS sequence"/>
</dbReference>
<reference evidence="3 4" key="1">
    <citation type="submission" date="2021-01" db="EMBL/GenBank/DDBJ databases">
        <title>Whole genome shotgun sequence of Planobispora longispora NBRC 13918.</title>
        <authorList>
            <person name="Komaki H."/>
            <person name="Tamura T."/>
        </authorList>
    </citation>
    <scope>NUCLEOTIDE SEQUENCE [LARGE SCALE GENOMIC DNA]</scope>
    <source>
        <strain evidence="3 4">NBRC 13918</strain>
    </source>
</reference>
<dbReference type="PANTHER" id="PTHR21310">
    <property type="entry name" value="AMINOGLYCOSIDE PHOSPHOTRANSFERASE-RELATED-RELATED"/>
    <property type="match status" value="1"/>
</dbReference>
<dbReference type="InterPro" id="IPR002575">
    <property type="entry name" value="Aminoglycoside_PTrfase"/>
</dbReference>